<feature type="domain" description="Polysaccharide biosynthesis protein CapD-like" evidence="3">
    <location>
        <begin position="320"/>
        <end position="605"/>
    </location>
</feature>
<evidence type="ECO:0000256" key="1">
    <source>
        <dbReference type="ARBA" id="ARBA00007430"/>
    </source>
</evidence>
<dbReference type="EMBL" id="JAYGHK010000137">
    <property type="protein sequence ID" value="MEA5610671.1"/>
    <property type="molecule type" value="Genomic_DNA"/>
</dbReference>
<gene>
    <name evidence="4" type="ORF">VB695_21845</name>
</gene>
<keyword evidence="2" id="KW-1133">Transmembrane helix</keyword>
<dbReference type="PANTHER" id="PTHR43318">
    <property type="entry name" value="UDP-N-ACETYLGLUCOSAMINE 4,6-DEHYDRATASE"/>
    <property type="match status" value="1"/>
</dbReference>
<dbReference type="CDD" id="cd05237">
    <property type="entry name" value="UDP_invert_4-6DH_SDR_e"/>
    <property type="match status" value="1"/>
</dbReference>
<proteinExistence type="inferred from homology"/>
<dbReference type="Gene3D" id="3.40.50.720">
    <property type="entry name" value="NAD(P)-binding Rossmann-like Domain"/>
    <property type="match status" value="2"/>
</dbReference>
<evidence type="ECO:0000313" key="4">
    <source>
        <dbReference type="EMBL" id="MEA5610671.1"/>
    </source>
</evidence>
<dbReference type="SUPFAM" id="SSF51735">
    <property type="entry name" value="NAD(P)-binding Rossmann-fold domains"/>
    <property type="match status" value="2"/>
</dbReference>
<dbReference type="Proteomes" id="UP001303285">
    <property type="component" value="Unassembled WGS sequence"/>
</dbReference>
<keyword evidence="5" id="KW-1185">Reference proteome</keyword>
<evidence type="ECO:0000259" key="3">
    <source>
        <dbReference type="Pfam" id="PF02719"/>
    </source>
</evidence>
<accession>A0ABU5UWI3</accession>
<comment type="similarity">
    <text evidence="1">Belongs to the polysaccharide synthase family.</text>
</comment>
<evidence type="ECO:0000256" key="2">
    <source>
        <dbReference type="SAM" id="Phobius"/>
    </source>
</evidence>
<feature type="transmembrane region" description="Helical" evidence="2">
    <location>
        <begin position="6"/>
        <end position="24"/>
    </location>
</feature>
<feature type="non-terminal residue" evidence="4">
    <location>
        <position position="670"/>
    </location>
</feature>
<protein>
    <submittedName>
        <fullName evidence="4">Nucleoside-diphosphate sugar epimerase/dehydratase</fullName>
    </submittedName>
</protein>
<keyword evidence="2" id="KW-0472">Membrane</keyword>
<reference evidence="4 5" key="1">
    <citation type="submission" date="2023-12" db="EMBL/GenBank/DDBJ databases">
        <title>Baltic Sea Cyanobacteria.</title>
        <authorList>
            <person name="Delbaje E."/>
            <person name="Fewer D.P."/>
            <person name="Shishido T.K."/>
        </authorList>
    </citation>
    <scope>NUCLEOTIDE SEQUENCE [LARGE SCALE GENOMIC DNA]</scope>
    <source>
        <strain evidence="4 5">UHCC 0060</strain>
    </source>
</reference>
<dbReference type="InterPro" id="IPR036291">
    <property type="entry name" value="NAD(P)-bd_dom_sf"/>
</dbReference>
<dbReference type="RefSeq" id="WP_323245247.1">
    <property type="nucleotide sequence ID" value="NZ_JAYGHK010000137.1"/>
</dbReference>
<keyword evidence="2" id="KW-0812">Transmembrane</keyword>
<feature type="transmembrane region" description="Helical" evidence="2">
    <location>
        <begin position="99"/>
        <end position="121"/>
    </location>
</feature>
<evidence type="ECO:0000313" key="5">
    <source>
        <dbReference type="Proteomes" id="UP001303285"/>
    </source>
</evidence>
<dbReference type="InterPro" id="IPR003869">
    <property type="entry name" value="Polysac_CapD-like"/>
</dbReference>
<dbReference type="Pfam" id="PF02719">
    <property type="entry name" value="Polysacc_synt_2"/>
    <property type="match status" value="1"/>
</dbReference>
<feature type="transmembrane region" description="Helical" evidence="2">
    <location>
        <begin position="36"/>
        <end position="62"/>
    </location>
</feature>
<sequence length="670" mass="74695">MQITYFLLTVLINTVFIKNIVHFLKTSSRTKKHLILYLTDSLLFLLAIYIAFSIDSQILFPLDILGKYLPSIILLIPGKILLFSLLGMYKNVLKYSEFAFLYTAFKSVILGQGGLIILDWILQVNFLPISVQILDTLITLILIVKVRLIARWLLYGLSSPLRLKEHSQVNSSVGDSKQLLQPVIIYGAGQAGFQLSQALAQDNNFQIIAFVDDNSQLWKHTINGIQVYSPEKLEYLINKYQVQLVLLAIPSATPKRKQGIVAELKGLHIEVKTVPTLAEIISGKVSIAQVRKINIGDILGREEVLPDPKLLRVNITNKSVLVTGAGGSIGSELCRQIAQQQPRHLVLYELNEFALYNIEIELRETYPNLCCSACLGSVTDAERLKQVITEYDVDTLYHAAAYKHVPLVEKNPAQGVINNIYGTLVATRTANECKVETFVLISTDKAVRPTSVMGTTKRVAELILQALSKQPDTHTRLIMVRFGNVLNSTGSVVPRFQQQILQRQPITITHPEITRYFMSIPEAARLVIQAGALGEGGEVFLLDMGEPVKIYDLAVQMVELSGLVLGKDIEIKITGLRPGEKLYEELLIQEENVKKTIHPKIYAAQEGMIPWIKLEPYLHQLFLAAETEDRDTLLSLLKVVVPEYSPGKIQSSLALSSLSGFATFTAAKLL</sequence>
<dbReference type="InterPro" id="IPR051203">
    <property type="entry name" value="Polysaccharide_Synthase-Rel"/>
</dbReference>
<dbReference type="PANTHER" id="PTHR43318:SF1">
    <property type="entry name" value="POLYSACCHARIDE BIOSYNTHESIS PROTEIN EPSC-RELATED"/>
    <property type="match status" value="1"/>
</dbReference>
<comment type="caution">
    <text evidence="4">The sequence shown here is derived from an EMBL/GenBank/DDBJ whole genome shotgun (WGS) entry which is preliminary data.</text>
</comment>
<name>A0ABU5UWI3_NODSP</name>
<organism evidence="4 5">
    <name type="scientific">Nodularia spumigena UHCC 0060</name>
    <dbReference type="NCBI Taxonomy" id="3110300"/>
    <lineage>
        <taxon>Bacteria</taxon>
        <taxon>Bacillati</taxon>
        <taxon>Cyanobacteriota</taxon>
        <taxon>Cyanophyceae</taxon>
        <taxon>Nostocales</taxon>
        <taxon>Nodulariaceae</taxon>
        <taxon>Nodularia</taxon>
    </lineage>
</organism>
<feature type="transmembrane region" description="Helical" evidence="2">
    <location>
        <begin position="68"/>
        <end position="87"/>
    </location>
</feature>